<proteinExistence type="predicted"/>
<sequence length="36" mass="4239">MRPESKRSDKYDDVKQRLLEASNAIFADKRKKTANK</sequence>
<dbReference type="AlphaFoldDB" id="I7JY81"/>
<dbReference type="EMBL" id="CAKD01000021">
    <property type="protein sequence ID" value="CCI85315.1"/>
    <property type="molecule type" value="Genomic_DNA"/>
</dbReference>
<name>I7JY81_9LACO</name>
<gene>
    <name evidence="1" type="ORF">BN53_04330</name>
</gene>
<protein>
    <submittedName>
        <fullName evidence="1">Uncharacterized protein</fullName>
    </submittedName>
</protein>
<comment type="caution">
    <text evidence="1">The sequence shown here is derived from an EMBL/GenBank/DDBJ whole genome shotgun (WGS) entry which is preliminary data.</text>
</comment>
<evidence type="ECO:0000313" key="1">
    <source>
        <dbReference type="EMBL" id="CCI85315.1"/>
    </source>
</evidence>
<dbReference type="Proteomes" id="UP000009311">
    <property type="component" value="Unassembled WGS sequence"/>
</dbReference>
<dbReference type="STRING" id="1423790.BN53_04330"/>
<accession>I7JY81</accession>
<evidence type="ECO:0000313" key="2">
    <source>
        <dbReference type="Proteomes" id="UP000009311"/>
    </source>
</evidence>
<keyword evidence="2" id="KW-1185">Reference proteome</keyword>
<reference evidence="1 2" key="1">
    <citation type="submission" date="2012-06" db="EMBL/GenBank/DDBJ databases">
        <title>Draft Genome Sequence of Lactobacillus pasteurii CRBIP 24.76T.</title>
        <authorList>
            <person name="Cousin S."/>
            <person name="Bouchier C."/>
            <person name="Loux V."/>
            <person name="Ma L."/>
            <person name="Creno S."/>
            <person name="Bizet C."/>
            <person name="Clermont D."/>
        </authorList>
    </citation>
    <scope>NUCLEOTIDE SEQUENCE [LARGE SCALE GENOMIC DNA]</scope>
    <source>
        <strain evidence="2">CRBIP 24.76T</strain>
    </source>
</reference>
<organism evidence="1 2">
    <name type="scientific">Lactobacillus pasteurii DSM 23907 = CRBIP 24.76</name>
    <dbReference type="NCBI Taxonomy" id="1423790"/>
    <lineage>
        <taxon>Bacteria</taxon>
        <taxon>Bacillati</taxon>
        <taxon>Bacillota</taxon>
        <taxon>Bacilli</taxon>
        <taxon>Lactobacillales</taxon>
        <taxon>Lactobacillaceae</taxon>
        <taxon>Lactobacillus</taxon>
    </lineage>
</organism>